<organism evidence="1">
    <name type="scientific">mine drainage metagenome</name>
    <dbReference type="NCBI Taxonomy" id="410659"/>
    <lineage>
        <taxon>unclassified sequences</taxon>
        <taxon>metagenomes</taxon>
        <taxon>ecological metagenomes</taxon>
    </lineage>
</organism>
<reference evidence="1" key="1">
    <citation type="submission" date="2016-10" db="EMBL/GenBank/DDBJ databases">
        <title>Sequence of Gallionella enrichment culture.</title>
        <authorList>
            <person name="Poehlein A."/>
            <person name="Muehling M."/>
            <person name="Daniel R."/>
        </authorList>
    </citation>
    <scope>NUCLEOTIDE SEQUENCE</scope>
</reference>
<accession>A0A1J5S3J8</accession>
<comment type="caution">
    <text evidence="1">The sequence shown here is derived from an EMBL/GenBank/DDBJ whole genome shotgun (WGS) entry which is preliminary data.</text>
</comment>
<dbReference type="AlphaFoldDB" id="A0A1J5S3J8"/>
<sequence>MRLRFARLWRHKQEPEDLAQTLVDEFVRKINIDSTNTESSRGSFEDKVRLYQLAILLIAIMSEEKTTPKYLAVRTTIEKCFFSSSSDPDGRLLGQIQHAMAHLGALFNKNEEMSWARTWLAETGIVESNPVILAIFSGEWMSFYTAVVKSLRQIEPR</sequence>
<proteinExistence type="predicted"/>
<name>A0A1J5S3J8_9ZZZZ</name>
<protein>
    <submittedName>
        <fullName evidence="1">Uncharacterized protein</fullName>
    </submittedName>
</protein>
<evidence type="ECO:0000313" key="1">
    <source>
        <dbReference type="EMBL" id="OIR02595.1"/>
    </source>
</evidence>
<dbReference type="EMBL" id="MLJW01000073">
    <property type="protein sequence ID" value="OIR02595.1"/>
    <property type="molecule type" value="Genomic_DNA"/>
</dbReference>
<gene>
    <name evidence="1" type="ORF">GALL_153090</name>
</gene>